<evidence type="ECO:0008006" key="5">
    <source>
        <dbReference type="Google" id="ProtNLM"/>
    </source>
</evidence>
<evidence type="ECO:0000256" key="1">
    <source>
        <dbReference type="ARBA" id="ARBA00007355"/>
    </source>
</evidence>
<dbReference type="GO" id="GO:0045271">
    <property type="term" value="C:respiratory chain complex I"/>
    <property type="evidence" value="ECO:0007669"/>
    <property type="project" value="InterPro"/>
</dbReference>
<reference evidence="3 4" key="1">
    <citation type="submission" date="2014-04" db="EMBL/GenBank/DDBJ databases">
        <title>Evolutionary Origins and Diversification of the Mycorrhizal Mutualists.</title>
        <authorList>
            <consortium name="DOE Joint Genome Institute"/>
            <consortium name="Mycorrhizal Genomics Consortium"/>
            <person name="Kohler A."/>
            <person name="Kuo A."/>
            <person name="Nagy L.G."/>
            <person name="Floudas D."/>
            <person name="Copeland A."/>
            <person name="Barry K.W."/>
            <person name="Cichocki N."/>
            <person name="Veneault-Fourrey C."/>
            <person name="LaButti K."/>
            <person name="Lindquist E.A."/>
            <person name="Lipzen A."/>
            <person name="Lundell T."/>
            <person name="Morin E."/>
            <person name="Murat C."/>
            <person name="Riley R."/>
            <person name="Ohm R."/>
            <person name="Sun H."/>
            <person name="Tunlid A."/>
            <person name="Henrissat B."/>
            <person name="Grigoriev I.V."/>
            <person name="Hibbett D.S."/>
            <person name="Martin F."/>
        </authorList>
    </citation>
    <scope>NUCLEOTIDE SEQUENCE [LARGE SCALE GENOMIC DNA]</scope>
    <source>
        <strain evidence="3 4">Koide BX008</strain>
    </source>
</reference>
<feature type="compositionally biased region" description="Acidic residues" evidence="2">
    <location>
        <begin position="154"/>
        <end position="165"/>
    </location>
</feature>
<comment type="similarity">
    <text evidence="1">Belongs to the complex I NDUFA12 subunit family.</text>
</comment>
<dbReference type="EMBL" id="KN818262">
    <property type="protein sequence ID" value="KIL63117.1"/>
    <property type="molecule type" value="Genomic_DNA"/>
</dbReference>
<sequence length="203" mass="23986">MSFLRRIWQSLRNPVIYAGRDLEGNKFYEYPASSPDPRRARRAVQYKHPNDMWDYIGGGKRLAVQWYSWLSHTRRDPPTIKELEDDLARQIRIKRNAAMIEARDNDERARMIEEGAVAVGEARQSRMEHILQESARDEMLPPRQADMNHKQGQEEEQPSEMGDENETVRQRPQSESSSSPWIEHTEDTLKPQEWTPRSRSRRE</sequence>
<accession>A0A0C2WNE0</accession>
<dbReference type="HOGENOM" id="CLU_100704_0_0_1"/>
<organism evidence="3 4">
    <name type="scientific">Amanita muscaria (strain Koide BX008)</name>
    <dbReference type="NCBI Taxonomy" id="946122"/>
    <lineage>
        <taxon>Eukaryota</taxon>
        <taxon>Fungi</taxon>
        <taxon>Dikarya</taxon>
        <taxon>Basidiomycota</taxon>
        <taxon>Agaricomycotina</taxon>
        <taxon>Agaricomycetes</taxon>
        <taxon>Agaricomycetidae</taxon>
        <taxon>Agaricales</taxon>
        <taxon>Pluteineae</taxon>
        <taxon>Amanitaceae</taxon>
        <taxon>Amanita</taxon>
    </lineage>
</organism>
<dbReference type="InterPro" id="IPR052618">
    <property type="entry name" value="ComplexI_NDUFA12"/>
</dbReference>
<dbReference type="Pfam" id="PF05071">
    <property type="entry name" value="NDUFA12"/>
    <property type="match status" value="1"/>
</dbReference>
<dbReference type="PANTHER" id="PTHR32470">
    <property type="entry name" value="ADH DEHYDROGENASE [UBIQUINONE] 1 ALPHA SUBCOMPLEX ASSEMBLY FACTOR 2"/>
    <property type="match status" value="1"/>
</dbReference>
<protein>
    <recommendedName>
        <fullName evidence="5">NADH dehydrogenase [ubiquinone] 1 alpha subcomplex subunit</fullName>
    </recommendedName>
</protein>
<evidence type="ECO:0000313" key="4">
    <source>
        <dbReference type="Proteomes" id="UP000054549"/>
    </source>
</evidence>
<name>A0A0C2WNE0_AMAMK</name>
<dbReference type="InterPro" id="IPR007763">
    <property type="entry name" value="NDUFA12"/>
</dbReference>
<dbReference type="OrthoDB" id="10255576at2759"/>
<dbReference type="PANTHER" id="PTHR32470:SF2">
    <property type="entry name" value="NADH DEHYDROGENASE [UBIQUINONE] 1 ALPHA SUBCOMPLEX ASSEMBLY FACTOR 2"/>
    <property type="match status" value="1"/>
</dbReference>
<gene>
    <name evidence="3" type="ORF">M378DRAFT_80136</name>
</gene>
<feature type="compositionally biased region" description="Basic and acidic residues" evidence="2">
    <location>
        <begin position="133"/>
        <end position="153"/>
    </location>
</feature>
<proteinExistence type="inferred from homology"/>
<evidence type="ECO:0000256" key="2">
    <source>
        <dbReference type="SAM" id="MobiDB-lite"/>
    </source>
</evidence>
<dbReference type="GO" id="GO:0032981">
    <property type="term" value="P:mitochondrial respiratory chain complex I assembly"/>
    <property type="evidence" value="ECO:0007669"/>
    <property type="project" value="TreeGrafter"/>
</dbReference>
<feature type="region of interest" description="Disordered" evidence="2">
    <location>
        <begin position="133"/>
        <end position="203"/>
    </location>
</feature>
<evidence type="ECO:0000313" key="3">
    <source>
        <dbReference type="EMBL" id="KIL63117.1"/>
    </source>
</evidence>
<dbReference type="Proteomes" id="UP000054549">
    <property type="component" value="Unassembled WGS sequence"/>
</dbReference>
<dbReference type="GO" id="GO:0005739">
    <property type="term" value="C:mitochondrion"/>
    <property type="evidence" value="ECO:0007669"/>
    <property type="project" value="TreeGrafter"/>
</dbReference>
<keyword evidence="4" id="KW-1185">Reference proteome</keyword>
<dbReference type="InParanoid" id="A0A0C2WNE0"/>
<dbReference type="AlphaFoldDB" id="A0A0C2WNE0"/>
<dbReference type="STRING" id="946122.A0A0C2WNE0"/>